<dbReference type="EMBL" id="JAZDWU010000002">
    <property type="protein sequence ID" value="KAL0011126.1"/>
    <property type="molecule type" value="Genomic_DNA"/>
</dbReference>
<evidence type="ECO:0000313" key="3">
    <source>
        <dbReference type="Proteomes" id="UP001459277"/>
    </source>
</evidence>
<comment type="caution">
    <text evidence="2">The sequence shown here is derived from an EMBL/GenBank/DDBJ whole genome shotgun (WGS) entry which is preliminary data.</text>
</comment>
<reference evidence="2 3" key="1">
    <citation type="submission" date="2024-01" db="EMBL/GenBank/DDBJ databases">
        <title>A telomere-to-telomere, gap-free genome of sweet tea (Lithocarpus litseifolius).</title>
        <authorList>
            <person name="Zhou J."/>
        </authorList>
    </citation>
    <scope>NUCLEOTIDE SEQUENCE [LARGE SCALE GENOMIC DNA]</scope>
    <source>
        <strain evidence="2">Zhou-2022a</strain>
        <tissue evidence="2">Leaf</tissue>
    </source>
</reference>
<keyword evidence="1" id="KW-0472">Membrane</keyword>
<proteinExistence type="predicted"/>
<organism evidence="2 3">
    <name type="scientific">Lithocarpus litseifolius</name>
    <dbReference type="NCBI Taxonomy" id="425828"/>
    <lineage>
        <taxon>Eukaryota</taxon>
        <taxon>Viridiplantae</taxon>
        <taxon>Streptophyta</taxon>
        <taxon>Embryophyta</taxon>
        <taxon>Tracheophyta</taxon>
        <taxon>Spermatophyta</taxon>
        <taxon>Magnoliopsida</taxon>
        <taxon>eudicotyledons</taxon>
        <taxon>Gunneridae</taxon>
        <taxon>Pentapetalae</taxon>
        <taxon>rosids</taxon>
        <taxon>fabids</taxon>
        <taxon>Fagales</taxon>
        <taxon>Fagaceae</taxon>
        <taxon>Lithocarpus</taxon>
    </lineage>
</organism>
<feature type="transmembrane region" description="Helical" evidence="1">
    <location>
        <begin position="148"/>
        <end position="166"/>
    </location>
</feature>
<evidence type="ECO:0000313" key="2">
    <source>
        <dbReference type="EMBL" id="KAL0011126.1"/>
    </source>
</evidence>
<name>A0AAW2DL35_9ROSI</name>
<sequence>MMRRSMAIGTCTWISPSHHDARLMLLPSHPTLLAMTIVQNSAPKLKPALDPHYPLGCLPHWLVALPMRVAVYLYRHLTGQLTPPIVQPKPTQELSLPNLDELATQIEQIGSENIEKVHWLQRSLRTDIHPPGCETGDATKFKPFSRCVWFWLLGFWICFAHVGMLMESDEMIPIDIKHDGKDIELVGELDEVATLPPPKKAKTESKNKTNIKVYKRGRTSTVSRYFQMLLTKDEEKPTWKCKKCGKEFIAAGANGPRNLKRHLELCPRKFEVPLSIPVSTVADIELTQSQLEELIADKITMNINNDEHKEDTSSMEPSISSNLVS</sequence>
<accession>A0AAW2DL35</accession>
<dbReference type="SMART" id="SM00614">
    <property type="entry name" value="ZnF_BED"/>
    <property type="match status" value="1"/>
</dbReference>
<protein>
    <recommendedName>
        <fullName evidence="4">BED-type domain-containing protein</fullName>
    </recommendedName>
</protein>
<evidence type="ECO:0008006" key="4">
    <source>
        <dbReference type="Google" id="ProtNLM"/>
    </source>
</evidence>
<evidence type="ECO:0000256" key="1">
    <source>
        <dbReference type="SAM" id="Phobius"/>
    </source>
</evidence>
<keyword evidence="1" id="KW-1133">Transmembrane helix</keyword>
<keyword evidence="3" id="KW-1185">Reference proteome</keyword>
<dbReference type="AlphaFoldDB" id="A0AAW2DL35"/>
<keyword evidence="1" id="KW-0812">Transmembrane</keyword>
<gene>
    <name evidence="2" type="ORF">SO802_006234</name>
</gene>
<dbReference type="Proteomes" id="UP001459277">
    <property type="component" value="Unassembled WGS sequence"/>
</dbReference>